<sequence length="66" mass="7219">MGAAWPRHGETRESAGIILRPEYSRTQLSNSKLLSELKMGMISESDVATIRPSRAKATDKIFAEAG</sequence>
<reference evidence="1 2" key="1">
    <citation type="submission" date="2015-12" db="EMBL/GenBank/DDBJ databases">
        <title>Draft genome sequence of Moniliophthora roreri, the causal agent of frosty pod rot of cacao.</title>
        <authorList>
            <person name="Aime M.C."/>
            <person name="Diaz-Valderrama J.R."/>
            <person name="Kijpornyongpan T."/>
            <person name="Phillips-Mora W."/>
        </authorList>
    </citation>
    <scope>NUCLEOTIDE SEQUENCE [LARGE SCALE GENOMIC DNA]</scope>
    <source>
        <strain evidence="1 2">MCA 2952</strain>
    </source>
</reference>
<dbReference type="AlphaFoldDB" id="A0A0W0G2B4"/>
<gene>
    <name evidence="1" type="ORF">WG66_4702</name>
</gene>
<comment type="caution">
    <text evidence="1">The sequence shown here is derived from an EMBL/GenBank/DDBJ whole genome shotgun (WGS) entry which is preliminary data.</text>
</comment>
<dbReference type="Proteomes" id="UP000054988">
    <property type="component" value="Unassembled WGS sequence"/>
</dbReference>
<protein>
    <submittedName>
        <fullName evidence="1">Uncharacterized protein</fullName>
    </submittedName>
</protein>
<organism evidence="1 2">
    <name type="scientific">Moniliophthora roreri</name>
    <name type="common">Frosty pod rot fungus</name>
    <name type="synonym">Monilia roreri</name>
    <dbReference type="NCBI Taxonomy" id="221103"/>
    <lineage>
        <taxon>Eukaryota</taxon>
        <taxon>Fungi</taxon>
        <taxon>Dikarya</taxon>
        <taxon>Basidiomycota</taxon>
        <taxon>Agaricomycotina</taxon>
        <taxon>Agaricomycetes</taxon>
        <taxon>Agaricomycetidae</taxon>
        <taxon>Agaricales</taxon>
        <taxon>Marasmiineae</taxon>
        <taxon>Marasmiaceae</taxon>
        <taxon>Moniliophthora</taxon>
    </lineage>
</organism>
<name>A0A0W0G2B4_MONRR</name>
<accession>A0A0W0G2B4</accession>
<evidence type="ECO:0000313" key="2">
    <source>
        <dbReference type="Proteomes" id="UP000054988"/>
    </source>
</evidence>
<proteinExistence type="predicted"/>
<dbReference type="EMBL" id="LATX01001301">
    <property type="protein sequence ID" value="KTB42720.1"/>
    <property type="molecule type" value="Genomic_DNA"/>
</dbReference>
<evidence type="ECO:0000313" key="1">
    <source>
        <dbReference type="EMBL" id="KTB42720.1"/>
    </source>
</evidence>